<evidence type="ECO:0000259" key="1">
    <source>
        <dbReference type="SMART" id="SM00478"/>
    </source>
</evidence>
<dbReference type="STRING" id="517418.Ctha_1333"/>
<organism evidence="2 3">
    <name type="scientific">Chloroherpeton thalassium (strain ATCC 35110 / GB-78)</name>
    <dbReference type="NCBI Taxonomy" id="517418"/>
    <lineage>
        <taxon>Bacteria</taxon>
        <taxon>Pseudomonadati</taxon>
        <taxon>Chlorobiota</taxon>
        <taxon>Chlorobiia</taxon>
        <taxon>Chlorobiales</taxon>
        <taxon>Chloroherpetonaceae</taxon>
        <taxon>Chloroherpeton</taxon>
    </lineage>
</organism>
<dbReference type="CDD" id="cd00056">
    <property type="entry name" value="ENDO3c"/>
    <property type="match status" value="1"/>
</dbReference>
<dbReference type="Proteomes" id="UP000001208">
    <property type="component" value="Chromosome"/>
</dbReference>
<dbReference type="AlphaFoldDB" id="B3QZA3"/>
<accession>B3QZA3</accession>
<protein>
    <submittedName>
        <fullName evidence="2">HhH-GPD family protein</fullName>
    </submittedName>
</protein>
<dbReference type="RefSeq" id="WP_012499880.1">
    <property type="nucleotide sequence ID" value="NC_011026.1"/>
</dbReference>
<dbReference type="InterPro" id="IPR003265">
    <property type="entry name" value="HhH-GPD_domain"/>
</dbReference>
<dbReference type="KEGG" id="cts:Ctha_1333"/>
<evidence type="ECO:0000313" key="2">
    <source>
        <dbReference type="EMBL" id="ACF13796.1"/>
    </source>
</evidence>
<dbReference type="InterPro" id="IPR023170">
    <property type="entry name" value="HhH_base_excis_C"/>
</dbReference>
<dbReference type="SMART" id="SM00478">
    <property type="entry name" value="ENDO3c"/>
    <property type="match status" value="1"/>
</dbReference>
<name>B3QZA3_CHLT3</name>
<evidence type="ECO:0000313" key="3">
    <source>
        <dbReference type="Proteomes" id="UP000001208"/>
    </source>
</evidence>
<keyword evidence="3" id="KW-1185">Reference proteome</keyword>
<feature type="domain" description="HhH-GPD" evidence="1">
    <location>
        <begin position="46"/>
        <end position="202"/>
    </location>
</feature>
<dbReference type="HOGENOM" id="CLU_012862_3_4_10"/>
<dbReference type="eggNOG" id="COG0177">
    <property type="taxonomic scope" value="Bacteria"/>
</dbReference>
<reference evidence="2 3" key="1">
    <citation type="submission" date="2008-06" db="EMBL/GenBank/DDBJ databases">
        <title>Complete sequence of Chloroherpeton thalassium ATCC 35110.</title>
        <authorList>
            <consortium name="US DOE Joint Genome Institute"/>
            <person name="Lucas S."/>
            <person name="Copeland A."/>
            <person name="Lapidus A."/>
            <person name="Glavina del Rio T."/>
            <person name="Dalin E."/>
            <person name="Tice H."/>
            <person name="Bruce D."/>
            <person name="Goodwin L."/>
            <person name="Pitluck S."/>
            <person name="Schmutz J."/>
            <person name="Larimer F."/>
            <person name="Land M."/>
            <person name="Hauser L."/>
            <person name="Kyrpides N."/>
            <person name="Mikhailova N."/>
            <person name="Liu Z."/>
            <person name="Li T."/>
            <person name="Zhao F."/>
            <person name="Overmann J."/>
            <person name="Bryant D.A."/>
            <person name="Richardson P."/>
        </authorList>
    </citation>
    <scope>NUCLEOTIDE SEQUENCE [LARGE SCALE GENOMIC DNA]</scope>
    <source>
        <strain evidence="3">ATCC 35110 / GB-78</strain>
    </source>
</reference>
<dbReference type="Gene3D" id="1.10.340.30">
    <property type="entry name" value="Hypothetical protein, domain 2"/>
    <property type="match status" value="1"/>
</dbReference>
<dbReference type="Pfam" id="PF00730">
    <property type="entry name" value="HhH-GPD"/>
    <property type="match status" value="1"/>
</dbReference>
<dbReference type="GO" id="GO:0003824">
    <property type="term" value="F:catalytic activity"/>
    <property type="evidence" value="ECO:0007669"/>
    <property type="project" value="InterPro"/>
</dbReference>
<gene>
    <name evidence="2" type="ordered locus">Ctha_1333</name>
</gene>
<dbReference type="OrthoDB" id="9800977at2"/>
<dbReference type="EMBL" id="CP001100">
    <property type="protein sequence ID" value="ACF13796.1"/>
    <property type="molecule type" value="Genomic_DNA"/>
</dbReference>
<dbReference type="Gene3D" id="1.10.1670.10">
    <property type="entry name" value="Helix-hairpin-Helix base-excision DNA repair enzymes (C-terminal)"/>
    <property type="match status" value="1"/>
</dbReference>
<sequence length="227" mass="25041">MITQKIHELTRQLESIYGEPAARREEAEGSNCFQSTLLDELVGTILSQNTNDRNSSRAFASLKSEFPEWAILLDAPVAEIAKSIEIGGLANQKAQRIKAILQELVRTQGALSLDFLADFSDKAVLEFLTSFKGVGVKTAGCVLLFGLGRDVCPVDTHIHRILNRLGIFSTKHADETFAELQPHIPTGKAYSLHVNLIRHGKRVCCARKPNCQTCMLAEDCEFARASD</sequence>
<dbReference type="PANTHER" id="PTHR47203:SF1">
    <property type="entry name" value="HYPOTHETICAL BASE EXCISION DNA REPAIR PROTEIN (EUROFUNG)"/>
    <property type="match status" value="1"/>
</dbReference>
<proteinExistence type="predicted"/>
<dbReference type="PANTHER" id="PTHR47203">
    <property type="match status" value="1"/>
</dbReference>
<dbReference type="PIRSF" id="PIRSF001435">
    <property type="entry name" value="Nth"/>
    <property type="match status" value="1"/>
</dbReference>
<dbReference type="SUPFAM" id="SSF48150">
    <property type="entry name" value="DNA-glycosylase"/>
    <property type="match status" value="1"/>
</dbReference>
<dbReference type="GO" id="GO:0006284">
    <property type="term" value="P:base-excision repair"/>
    <property type="evidence" value="ECO:0007669"/>
    <property type="project" value="InterPro"/>
</dbReference>
<dbReference type="InterPro" id="IPR011257">
    <property type="entry name" value="DNA_glycosylase"/>
</dbReference>